<dbReference type="PANTHER" id="PTHR33144:SF52">
    <property type="match status" value="1"/>
</dbReference>
<dbReference type="OrthoDB" id="1303276at2759"/>
<dbReference type="Proteomes" id="UP000316621">
    <property type="component" value="Chromosome 6"/>
</dbReference>
<proteinExistence type="predicted"/>
<evidence type="ECO:0008006" key="3">
    <source>
        <dbReference type="Google" id="ProtNLM"/>
    </source>
</evidence>
<dbReference type="InterPro" id="IPR004252">
    <property type="entry name" value="Probable_transposase_24"/>
</dbReference>
<dbReference type="PANTHER" id="PTHR33144">
    <property type="entry name" value="OS10G0409366 PROTEIN-RELATED"/>
    <property type="match status" value="1"/>
</dbReference>
<dbReference type="EMBL" id="CM010720">
    <property type="protein sequence ID" value="RZC65413.1"/>
    <property type="molecule type" value="Genomic_DNA"/>
</dbReference>
<keyword evidence="2" id="KW-1185">Reference proteome</keyword>
<dbReference type="Pfam" id="PF03004">
    <property type="entry name" value="Transposase_24"/>
    <property type="match status" value="1"/>
</dbReference>
<accession>A0A4Y7JWF2</accession>
<dbReference type="OMA" id="KGWINNS"/>
<evidence type="ECO:0000313" key="1">
    <source>
        <dbReference type="EMBL" id="RZC65413.1"/>
    </source>
</evidence>
<dbReference type="Gramene" id="RZC65413">
    <property type="protein sequence ID" value="RZC65413"/>
    <property type="gene ID" value="C5167_009101"/>
</dbReference>
<organism evidence="1 2">
    <name type="scientific">Papaver somniferum</name>
    <name type="common">Opium poppy</name>
    <dbReference type="NCBI Taxonomy" id="3469"/>
    <lineage>
        <taxon>Eukaryota</taxon>
        <taxon>Viridiplantae</taxon>
        <taxon>Streptophyta</taxon>
        <taxon>Embryophyta</taxon>
        <taxon>Tracheophyta</taxon>
        <taxon>Spermatophyta</taxon>
        <taxon>Magnoliopsida</taxon>
        <taxon>Ranunculales</taxon>
        <taxon>Papaveraceae</taxon>
        <taxon>Papaveroideae</taxon>
        <taxon>Papaver</taxon>
    </lineage>
</organism>
<evidence type="ECO:0000313" key="2">
    <source>
        <dbReference type="Proteomes" id="UP000316621"/>
    </source>
</evidence>
<reference evidence="1 2" key="1">
    <citation type="journal article" date="2018" name="Science">
        <title>The opium poppy genome and morphinan production.</title>
        <authorList>
            <person name="Guo L."/>
            <person name="Winzer T."/>
            <person name="Yang X."/>
            <person name="Li Y."/>
            <person name="Ning Z."/>
            <person name="He Z."/>
            <person name="Teodor R."/>
            <person name="Lu Y."/>
            <person name="Bowser T.A."/>
            <person name="Graham I.A."/>
            <person name="Ye K."/>
        </authorList>
    </citation>
    <scope>NUCLEOTIDE SEQUENCE [LARGE SCALE GENOMIC DNA]</scope>
    <source>
        <strain evidence="2">cv. HN1</strain>
        <tissue evidence="1">Leaves</tissue>
    </source>
</reference>
<protein>
    <recommendedName>
        <fullName evidence="3">Transposase Tnp1/En/Spm-like domain-containing protein</fullName>
    </recommendedName>
</protein>
<gene>
    <name evidence="1" type="ORF">C5167_009101</name>
</gene>
<sequence length="334" mass="38193">MPRGGAAKRFLHDLLPDQRLVVEVDMEHLCPIGDNGTYITKYISHLANDGRKLPLTIHDWKHMPSHLIENVVLEIKQIFEYPEVLDDWIYTKINNRWKDHKFHVKKAAYKKWNTVEERLANPPHDVVESQWRVLVEVWNTDLKKKAICQINKENREKQQFHHTTGSKPHAKCAAELGKKLGRRRKRHEIFGVTHTKKKKTEDPDEVLMDPEVAAELKEMEEVEIQASQPGSDIVLQGRHDAFAQVRGRDKGGRVRCLGNGIKPMKYWGEESCTNPTTDPDAEVLNLRHQLENTVSQLQAAMQWIAELEALLSRHGLGTASTVTPSTDAEIGNSP</sequence>
<dbReference type="AlphaFoldDB" id="A0A4Y7JWF2"/>
<name>A0A4Y7JWF2_PAPSO</name>